<keyword evidence="2" id="KW-1133">Transmembrane helix</keyword>
<accession>A0A0G1NRG4</accession>
<comment type="caution">
    <text evidence="3">The sequence shown here is derived from an EMBL/GenBank/DDBJ whole genome shotgun (WGS) entry which is preliminary data.</text>
</comment>
<feature type="compositionally biased region" description="Basic and acidic residues" evidence="1">
    <location>
        <begin position="8"/>
        <end position="19"/>
    </location>
</feature>
<feature type="transmembrane region" description="Helical" evidence="2">
    <location>
        <begin position="68"/>
        <end position="85"/>
    </location>
</feature>
<keyword evidence="2" id="KW-0812">Transmembrane</keyword>
<dbReference type="EMBL" id="LCLU01000002">
    <property type="protein sequence ID" value="KKU22917.1"/>
    <property type="molecule type" value="Genomic_DNA"/>
</dbReference>
<organism evidence="3 4">
    <name type="scientific">Candidatus Azambacteria bacterium GW2011_GWC1_46_13</name>
    <dbReference type="NCBI Taxonomy" id="1618619"/>
    <lineage>
        <taxon>Bacteria</taxon>
        <taxon>Candidatus Azamiibacteriota</taxon>
    </lineage>
</organism>
<dbReference type="AlphaFoldDB" id="A0A0G1NRG4"/>
<gene>
    <name evidence="3" type="ORF">UX33_C0002G0015</name>
</gene>
<sequence length="202" mass="23295">MISNDPVVDLRKIKNKENPPRQSWQEMVEGVMPEKPRQEPETEESPEDNEPLKEWQAPEFVKYEKSPAIAAVGIILAGGLLAGAIITKNLFFGVFIVLAAFVLYLYSGREPKKVNFAISKTGLWVGAQFHPFADFKSFWIFYEPETDLKEISFVSKKTFLRPLRVPLENQNQKEIKEILLRFLPEEKQQESFGDFLSRRFGI</sequence>
<evidence type="ECO:0000256" key="2">
    <source>
        <dbReference type="SAM" id="Phobius"/>
    </source>
</evidence>
<dbReference type="Proteomes" id="UP000034569">
    <property type="component" value="Unassembled WGS sequence"/>
</dbReference>
<keyword evidence="2" id="KW-0472">Membrane</keyword>
<evidence type="ECO:0000313" key="4">
    <source>
        <dbReference type="Proteomes" id="UP000034569"/>
    </source>
</evidence>
<protein>
    <recommendedName>
        <fullName evidence="5">DUF5673 domain-containing protein</fullName>
    </recommendedName>
</protein>
<proteinExistence type="predicted"/>
<evidence type="ECO:0008006" key="5">
    <source>
        <dbReference type="Google" id="ProtNLM"/>
    </source>
</evidence>
<name>A0A0G1NRG4_9BACT</name>
<evidence type="ECO:0000313" key="3">
    <source>
        <dbReference type="EMBL" id="KKU22917.1"/>
    </source>
</evidence>
<reference evidence="3 4" key="1">
    <citation type="journal article" date="2015" name="Nature">
        <title>rRNA introns, odd ribosomes, and small enigmatic genomes across a large radiation of phyla.</title>
        <authorList>
            <person name="Brown C.T."/>
            <person name="Hug L.A."/>
            <person name="Thomas B.C."/>
            <person name="Sharon I."/>
            <person name="Castelle C.J."/>
            <person name="Singh A."/>
            <person name="Wilkins M.J."/>
            <person name="Williams K.H."/>
            <person name="Banfield J.F."/>
        </authorList>
    </citation>
    <scope>NUCLEOTIDE SEQUENCE [LARGE SCALE GENOMIC DNA]</scope>
</reference>
<evidence type="ECO:0000256" key="1">
    <source>
        <dbReference type="SAM" id="MobiDB-lite"/>
    </source>
</evidence>
<feature type="transmembrane region" description="Helical" evidence="2">
    <location>
        <begin position="91"/>
        <end position="107"/>
    </location>
</feature>
<feature type="region of interest" description="Disordered" evidence="1">
    <location>
        <begin position="1"/>
        <end position="52"/>
    </location>
</feature>